<dbReference type="Pfam" id="PF00425">
    <property type="entry name" value="Chorismate_bind"/>
    <property type="match status" value="1"/>
</dbReference>
<feature type="active site" description="Proton donor" evidence="4">
    <location>
        <position position="275"/>
    </location>
</feature>
<feature type="binding site" evidence="4">
    <location>
        <position position="319"/>
    </location>
    <ligand>
        <name>Mg(2+)</name>
        <dbReference type="ChEBI" id="CHEBI:18420"/>
    </ligand>
</feature>
<proteinExistence type="inferred from homology"/>
<keyword evidence="3 4" id="KW-0413">Isomerase</keyword>
<dbReference type="GO" id="GO:0000287">
    <property type="term" value="F:magnesium ion binding"/>
    <property type="evidence" value="ECO:0007669"/>
    <property type="project" value="UniProtKB-UniRule"/>
</dbReference>
<dbReference type="EC" id="5.4.4.2" evidence="4"/>
<sequence length="470" mass="52366">MIVLTVSYETEEYDELLAAVQKANKLRRNILFSLTERVGRTDPLSFYYRGQAQFSGARFFWQNETGNQIIAGLGQAVKIDADKEGSRVKNVRNRWREILDTAVLSGVSGGEGTGPLLLGGFSFDPKTKPSGLWHRFGAGLFYIPALSLTDFHGQTYLTINLACSAGDDPEKLMDRLQEMKKNIPGKLGTIPISRERLIEKKEKEPDEWKRTVQRAVYRMTASDLDKIVLARALELVFDDPINSESVMGRLREQQKGNFIFSLESSGDCFLGATPERLVRKRGNELFSTCLAGSIIRGKDEASDKLLGDELLKDPKNRLEHQYVVSAIKEALERLCKSLSVPDEPIVMKNKHIQHLYTPVQGTCDPDVSVFDVIDRLHPTPALGGVPTDKAVIWIRENEKLERGLYASPIGWADAFGNGEFAVGIRSALIHGKKATLFAGCGVLQDSIPEKEYEETAVKFRPMLSAFGVKL</sequence>
<dbReference type="GO" id="GO:0009697">
    <property type="term" value="P:salicylic acid biosynthetic process"/>
    <property type="evidence" value="ECO:0007669"/>
    <property type="project" value="TreeGrafter"/>
</dbReference>
<evidence type="ECO:0000313" key="7">
    <source>
        <dbReference type="Proteomes" id="UP000654670"/>
    </source>
</evidence>
<feature type="domain" description="Chorismate-utilising enzyme C-terminal" evidence="5">
    <location>
        <begin position="206"/>
        <end position="458"/>
    </location>
</feature>
<evidence type="ECO:0000259" key="5">
    <source>
        <dbReference type="Pfam" id="PF00425"/>
    </source>
</evidence>
<dbReference type="PANTHER" id="PTHR42839:SF1">
    <property type="entry name" value="ISOCHORISMATE SYNTHASE MENF"/>
    <property type="match status" value="1"/>
</dbReference>
<dbReference type="Gene3D" id="3.60.120.10">
    <property type="entry name" value="Anthranilate synthase"/>
    <property type="match status" value="1"/>
</dbReference>
<organism evidence="6 7">
    <name type="scientific">Sporolactobacillus putidus</name>
    <dbReference type="NCBI Taxonomy" id="492735"/>
    <lineage>
        <taxon>Bacteria</taxon>
        <taxon>Bacillati</taxon>
        <taxon>Bacillota</taxon>
        <taxon>Bacilli</taxon>
        <taxon>Bacillales</taxon>
        <taxon>Sporolactobacillaceae</taxon>
        <taxon>Sporolactobacillus</taxon>
    </lineage>
</organism>
<dbReference type="EMBL" id="BMOK01000003">
    <property type="protein sequence ID" value="GGL48586.1"/>
    <property type="molecule type" value="Genomic_DNA"/>
</dbReference>
<comment type="catalytic activity">
    <reaction evidence="1 4">
        <text>chorismate = isochorismate</text>
        <dbReference type="Rhea" id="RHEA:18985"/>
        <dbReference type="ChEBI" id="CHEBI:29748"/>
        <dbReference type="ChEBI" id="CHEBI:29780"/>
        <dbReference type="EC" id="5.4.4.2"/>
    </reaction>
</comment>
<comment type="similarity">
    <text evidence="2 4">Belongs to the isochorismate synthase family.</text>
</comment>
<evidence type="ECO:0000256" key="3">
    <source>
        <dbReference type="ARBA" id="ARBA00023235"/>
    </source>
</evidence>
<dbReference type="NCBIfam" id="TIGR00543">
    <property type="entry name" value="isochor_syn"/>
    <property type="match status" value="1"/>
</dbReference>
<dbReference type="RefSeq" id="WP_188802068.1">
    <property type="nucleotide sequence ID" value="NZ_BMOK01000003.1"/>
</dbReference>
<comment type="pathway">
    <text evidence="4">Quinol/quinone metabolism; 1,4-dihydroxy-2-naphthoate biosynthesis; 1,4-dihydroxy-2-naphthoate from chorismate: step 1/7.</text>
</comment>
<accession>A0A917S0B6</accession>
<dbReference type="GO" id="GO:0008909">
    <property type="term" value="F:isochorismate synthase activity"/>
    <property type="evidence" value="ECO:0007669"/>
    <property type="project" value="UniProtKB-UniRule"/>
</dbReference>
<dbReference type="GO" id="GO:0009234">
    <property type="term" value="P:menaquinone biosynthetic process"/>
    <property type="evidence" value="ECO:0007669"/>
    <property type="project" value="UniProtKB-UniRule"/>
</dbReference>
<dbReference type="InterPro" id="IPR034681">
    <property type="entry name" value="MenF"/>
</dbReference>
<comment type="function">
    <text evidence="4">Catalyzes the conversion of chorismate to isochorismate.</text>
</comment>
<dbReference type="PANTHER" id="PTHR42839">
    <property type="entry name" value="ISOCHORISMATE SYNTHASE ENTC"/>
    <property type="match status" value="1"/>
</dbReference>
<dbReference type="InterPro" id="IPR005801">
    <property type="entry name" value="ADC_synthase"/>
</dbReference>
<dbReference type="HAMAP" id="MF_01935">
    <property type="entry name" value="MenF"/>
    <property type="match status" value="1"/>
</dbReference>
<evidence type="ECO:0000313" key="6">
    <source>
        <dbReference type="EMBL" id="GGL48586.1"/>
    </source>
</evidence>
<name>A0A917S0B6_9BACL</name>
<dbReference type="SUPFAM" id="SSF56322">
    <property type="entry name" value="ADC synthase"/>
    <property type="match status" value="1"/>
</dbReference>
<gene>
    <name evidence="4 6" type="primary">menF</name>
    <name evidence="6" type="ORF">GCM10007968_10970</name>
</gene>
<comment type="caution">
    <text evidence="6">The sequence shown here is derived from an EMBL/GenBank/DDBJ whole genome shotgun (WGS) entry which is preliminary data.</text>
</comment>
<keyword evidence="4" id="KW-0460">Magnesium</keyword>
<feature type="binding site" evidence="4">
    <location>
        <position position="454"/>
    </location>
    <ligand>
        <name>Mg(2+)</name>
        <dbReference type="ChEBI" id="CHEBI:18420"/>
    </ligand>
</feature>
<dbReference type="AlphaFoldDB" id="A0A917S0B6"/>
<keyword evidence="4" id="KW-0474">Menaquinone biosynthesis</keyword>
<dbReference type="InterPro" id="IPR015890">
    <property type="entry name" value="Chorismate_C"/>
</dbReference>
<evidence type="ECO:0000256" key="4">
    <source>
        <dbReference type="HAMAP-Rule" id="MF_01935"/>
    </source>
</evidence>
<keyword evidence="4" id="KW-0479">Metal-binding</keyword>
<feature type="active site" description="Proton acceptor" evidence="4">
    <location>
        <position position="226"/>
    </location>
</feature>
<reference evidence="6" key="2">
    <citation type="submission" date="2020-09" db="EMBL/GenBank/DDBJ databases">
        <authorList>
            <person name="Sun Q."/>
            <person name="Ohkuma M."/>
        </authorList>
    </citation>
    <scope>NUCLEOTIDE SEQUENCE</scope>
    <source>
        <strain evidence="6">JCM 15325</strain>
    </source>
</reference>
<protein>
    <recommendedName>
        <fullName evidence="4">Isochorismate synthase MenF</fullName>
        <ecNumber evidence="4">5.4.4.2</ecNumber>
    </recommendedName>
    <alternativeName>
        <fullName evidence="4">Isochorismate mutase</fullName>
    </alternativeName>
</protein>
<reference evidence="6" key="1">
    <citation type="journal article" date="2014" name="Int. J. Syst. Evol. Microbiol.">
        <title>Complete genome sequence of Corynebacterium casei LMG S-19264T (=DSM 44701T), isolated from a smear-ripened cheese.</title>
        <authorList>
            <consortium name="US DOE Joint Genome Institute (JGI-PGF)"/>
            <person name="Walter F."/>
            <person name="Albersmeier A."/>
            <person name="Kalinowski J."/>
            <person name="Ruckert C."/>
        </authorList>
    </citation>
    <scope>NUCLEOTIDE SEQUENCE</scope>
    <source>
        <strain evidence="6">JCM 15325</strain>
    </source>
</reference>
<comment type="cofactor">
    <cofactor evidence="4">
        <name>Mg(2+)</name>
        <dbReference type="ChEBI" id="CHEBI:18420"/>
    </cofactor>
</comment>
<evidence type="ECO:0000256" key="1">
    <source>
        <dbReference type="ARBA" id="ARBA00000799"/>
    </source>
</evidence>
<evidence type="ECO:0000256" key="2">
    <source>
        <dbReference type="ARBA" id="ARBA00005297"/>
    </source>
</evidence>
<comment type="pathway">
    <text evidence="4">Quinol/quinone metabolism; menaquinone biosynthesis.</text>
</comment>
<dbReference type="InterPro" id="IPR004561">
    <property type="entry name" value="IsoChor_synthase"/>
</dbReference>
<dbReference type="Proteomes" id="UP000654670">
    <property type="component" value="Unassembled WGS sequence"/>
</dbReference>
<keyword evidence="7" id="KW-1185">Reference proteome</keyword>